<reference evidence="1" key="1">
    <citation type="journal article" date="2025" name="Int. J. Syst. Evol. Microbiol.">
        <title>Inconstantimicrobium mannanitabidum sp. nov., a novel member of the family Clostridiaceae isolated from anoxic soil under the treatment of reductive soil disinfestation.</title>
        <authorList>
            <person name="Ueki A."/>
            <person name="Tonouchi A."/>
            <person name="Honma S."/>
            <person name="Kaku N."/>
            <person name="Ueki K."/>
        </authorList>
    </citation>
    <scope>NUCLEOTIDE SEQUENCE</scope>
    <source>
        <strain evidence="1">TW13</strain>
    </source>
</reference>
<gene>
    <name evidence="1" type="ORF">rsdtw13_33250</name>
</gene>
<evidence type="ECO:0000313" key="1">
    <source>
        <dbReference type="EMBL" id="GKX68067.1"/>
    </source>
</evidence>
<evidence type="ECO:0000313" key="2">
    <source>
        <dbReference type="Proteomes" id="UP001058074"/>
    </source>
</evidence>
<comment type="caution">
    <text evidence="1">The sequence shown here is derived from an EMBL/GenBank/DDBJ whole genome shotgun (WGS) entry which is preliminary data.</text>
</comment>
<protein>
    <submittedName>
        <fullName evidence="1">Haloacid dehalogenase</fullName>
    </submittedName>
</protein>
<dbReference type="Proteomes" id="UP001058074">
    <property type="component" value="Unassembled WGS sequence"/>
</dbReference>
<proteinExistence type="predicted"/>
<sequence length="221" mass="25374">MLTNIEAVIFDLDGTLIDSIGVWNKIDIDYLNKYGKERPKNLQQKISHLTFKETAQYFQQTFNINEPIEKIIGDWHDMALDSYKNETPLKSGAKEFLEFLHKSKIKIGLATSNSIDLLETALKSHDIYDLFDTITTTAEVSRNKDFPDVYLLAAKKLNIPPEHCLVFEDLPVAILGAKKGGMKVVGVYDDHNKESWNYIQQISDFSIKDYTELFAYFQIPK</sequence>
<accession>A0ACB5RG56</accession>
<dbReference type="EMBL" id="BROD01000001">
    <property type="protein sequence ID" value="GKX68067.1"/>
    <property type="molecule type" value="Genomic_DNA"/>
</dbReference>
<organism evidence="1 2">
    <name type="scientific">Inconstantimicrobium mannanitabidum</name>
    <dbReference type="NCBI Taxonomy" id="1604901"/>
    <lineage>
        <taxon>Bacteria</taxon>
        <taxon>Bacillati</taxon>
        <taxon>Bacillota</taxon>
        <taxon>Clostridia</taxon>
        <taxon>Eubacteriales</taxon>
        <taxon>Clostridiaceae</taxon>
        <taxon>Inconstantimicrobium</taxon>
    </lineage>
</organism>
<keyword evidence="2" id="KW-1185">Reference proteome</keyword>
<name>A0ACB5RG56_9CLOT</name>